<feature type="domain" description="HTH cro/C1-type" evidence="1">
    <location>
        <begin position="28"/>
        <end position="81"/>
    </location>
</feature>
<dbReference type="Gene3D" id="3.30.450.180">
    <property type="match status" value="1"/>
</dbReference>
<gene>
    <name evidence="2" type="ORF">ACIBG2_47635</name>
</gene>
<dbReference type="Pfam" id="PF17765">
    <property type="entry name" value="MLTR_LBD"/>
    <property type="match status" value="1"/>
</dbReference>
<dbReference type="CDD" id="cd00093">
    <property type="entry name" value="HTH_XRE"/>
    <property type="match status" value="1"/>
</dbReference>
<evidence type="ECO:0000313" key="2">
    <source>
        <dbReference type="EMBL" id="MFI6505125.1"/>
    </source>
</evidence>
<keyword evidence="3" id="KW-1185">Reference proteome</keyword>
<dbReference type="PANTHER" id="PTHR35010:SF2">
    <property type="entry name" value="BLL4672 PROTEIN"/>
    <property type="match status" value="1"/>
</dbReference>
<dbReference type="RefSeq" id="WP_397091155.1">
    <property type="nucleotide sequence ID" value="NZ_JBITGY010000017.1"/>
</dbReference>
<dbReference type="SUPFAM" id="SSF47413">
    <property type="entry name" value="lambda repressor-like DNA-binding domains"/>
    <property type="match status" value="1"/>
</dbReference>
<protein>
    <submittedName>
        <fullName evidence="2">Helix-turn-helix domain-containing protein</fullName>
    </submittedName>
</protein>
<comment type="caution">
    <text evidence="2">The sequence shown here is derived from an EMBL/GenBank/DDBJ whole genome shotgun (WGS) entry which is preliminary data.</text>
</comment>
<name>A0ABW7ZAC4_9ACTN</name>
<dbReference type="PROSITE" id="PS50943">
    <property type="entry name" value="HTH_CROC1"/>
    <property type="match status" value="1"/>
</dbReference>
<evidence type="ECO:0000313" key="3">
    <source>
        <dbReference type="Proteomes" id="UP001612741"/>
    </source>
</evidence>
<proteinExistence type="predicted"/>
<dbReference type="InterPro" id="IPR010982">
    <property type="entry name" value="Lambda_DNA-bd_dom_sf"/>
</dbReference>
<sequence length="275" mass="30913">MSKDLGEFLRSRRARVRPEDAGLPTYGERRRVAGLRREEVALLAGVSVPYYVRLEQGRAGNVSDEVLAAVGRVLGLDATEHAHLRNLARPPGRRAAEGTRVRPTLRRVLDALGDTPAFVMGRRTEMVACNRLAALLFWNRPTPPPGPQNCARLVFLDDHTRTLFRDWEHKARETVAFLRLDAGRHPDDRELAALVGELSVKSADFRRLWAEHEVRERAAGRNVLDHPLAGELILDYDSLRPGDDDDQVLITYLAEPGSRTEEALRFLASWHAARV</sequence>
<accession>A0ABW7ZAC4</accession>
<dbReference type="SMART" id="SM00530">
    <property type="entry name" value="HTH_XRE"/>
    <property type="match status" value="1"/>
</dbReference>
<dbReference type="InterPro" id="IPR041413">
    <property type="entry name" value="MLTR_LBD"/>
</dbReference>
<dbReference type="EMBL" id="JBITGY010000017">
    <property type="protein sequence ID" value="MFI6505125.1"/>
    <property type="molecule type" value="Genomic_DNA"/>
</dbReference>
<dbReference type="Gene3D" id="1.10.260.40">
    <property type="entry name" value="lambda repressor-like DNA-binding domains"/>
    <property type="match status" value="1"/>
</dbReference>
<dbReference type="Pfam" id="PF13560">
    <property type="entry name" value="HTH_31"/>
    <property type="match status" value="1"/>
</dbReference>
<dbReference type="InterPro" id="IPR001387">
    <property type="entry name" value="Cro/C1-type_HTH"/>
</dbReference>
<reference evidence="2 3" key="1">
    <citation type="submission" date="2024-10" db="EMBL/GenBank/DDBJ databases">
        <title>The Natural Products Discovery Center: Release of the First 8490 Sequenced Strains for Exploring Actinobacteria Biosynthetic Diversity.</title>
        <authorList>
            <person name="Kalkreuter E."/>
            <person name="Kautsar S.A."/>
            <person name="Yang D."/>
            <person name="Bader C.D."/>
            <person name="Teijaro C.N."/>
            <person name="Fluegel L."/>
            <person name="Davis C.M."/>
            <person name="Simpson J.R."/>
            <person name="Lauterbach L."/>
            <person name="Steele A.D."/>
            <person name="Gui C."/>
            <person name="Meng S."/>
            <person name="Li G."/>
            <person name="Viehrig K."/>
            <person name="Ye F."/>
            <person name="Su P."/>
            <person name="Kiefer A.F."/>
            <person name="Nichols A."/>
            <person name="Cepeda A.J."/>
            <person name="Yan W."/>
            <person name="Fan B."/>
            <person name="Jiang Y."/>
            <person name="Adhikari A."/>
            <person name="Zheng C.-J."/>
            <person name="Schuster L."/>
            <person name="Cowan T.M."/>
            <person name="Smanski M.J."/>
            <person name="Chevrette M.G."/>
            <person name="De Carvalho L.P.S."/>
            <person name="Shen B."/>
        </authorList>
    </citation>
    <scope>NUCLEOTIDE SEQUENCE [LARGE SCALE GENOMIC DNA]</scope>
    <source>
        <strain evidence="2 3">NPDC050545</strain>
    </source>
</reference>
<dbReference type="PANTHER" id="PTHR35010">
    <property type="entry name" value="BLL4672 PROTEIN-RELATED"/>
    <property type="match status" value="1"/>
</dbReference>
<dbReference type="Proteomes" id="UP001612741">
    <property type="component" value="Unassembled WGS sequence"/>
</dbReference>
<organism evidence="2 3">
    <name type="scientific">Nonomuraea typhae</name>
    <dbReference type="NCBI Taxonomy" id="2603600"/>
    <lineage>
        <taxon>Bacteria</taxon>
        <taxon>Bacillati</taxon>
        <taxon>Actinomycetota</taxon>
        <taxon>Actinomycetes</taxon>
        <taxon>Streptosporangiales</taxon>
        <taxon>Streptosporangiaceae</taxon>
        <taxon>Nonomuraea</taxon>
    </lineage>
</organism>
<evidence type="ECO:0000259" key="1">
    <source>
        <dbReference type="PROSITE" id="PS50943"/>
    </source>
</evidence>